<name>A0A1I0XAF6_9ACTN</name>
<accession>A0A1I0XAF6</accession>
<sequence>MVTIVPMSSQEEAHAVLIHPHGKFISELPGGPQNMSVAKVAVCSKPTVAYAARAGVFQSLT</sequence>
<dbReference type="STRING" id="748909.SAMN05192575_102200"/>
<gene>
    <name evidence="1" type="ORF">SAMN05192575_102200</name>
</gene>
<reference evidence="1" key="1">
    <citation type="submission" date="2016-10" db="EMBL/GenBank/DDBJ databases">
        <authorList>
            <person name="de Groot N.N."/>
        </authorList>
    </citation>
    <scope>NUCLEOTIDE SEQUENCE [LARGE SCALE GENOMIC DNA]</scope>
    <source>
        <strain evidence="1">CGMCC 1.10697</strain>
    </source>
</reference>
<organism evidence="1 2">
    <name type="scientific">Nocardioides alpinus</name>
    <dbReference type="NCBI Taxonomy" id="748909"/>
    <lineage>
        <taxon>Bacteria</taxon>
        <taxon>Bacillati</taxon>
        <taxon>Actinomycetota</taxon>
        <taxon>Actinomycetes</taxon>
        <taxon>Propionibacteriales</taxon>
        <taxon>Nocardioidaceae</taxon>
        <taxon>Nocardioides</taxon>
    </lineage>
</organism>
<dbReference type="EMBL" id="FOKC01000002">
    <property type="protein sequence ID" value="SFA96913.1"/>
    <property type="molecule type" value="Genomic_DNA"/>
</dbReference>
<evidence type="ECO:0000313" key="1">
    <source>
        <dbReference type="EMBL" id="SFA96913.1"/>
    </source>
</evidence>
<dbReference type="Proteomes" id="UP000199113">
    <property type="component" value="Unassembled WGS sequence"/>
</dbReference>
<evidence type="ECO:0000313" key="2">
    <source>
        <dbReference type="Proteomes" id="UP000199113"/>
    </source>
</evidence>
<dbReference type="AlphaFoldDB" id="A0A1I0XAF6"/>
<protein>
    <submittedName>
        <fullName evidence="1">Uncharacterized protein</fullName>
    </submittedName>
</protein>
<proteinExistence type="predicted"/>